<dbReference type="Proteomes" id="UP000243799">
    <property type="component" value="Unassembled WGS sequence"/>
</dbReference>
<dbReference type="AlphaFoldDB" id="A0A1I0WIL0"/>
<dbReference type="InterPro" id="IPR005583">
    <property type="entry name" value="YaaA"/>
</dbReference>
<keyword evidence="2" id="KW-1185">Reference proteome</keyword>
<dbReference type="NCBIfam" id="NF002544">
    <property type="entry name" value="PRK02101.2-1"/>
    <property type="match status" value="1"/>
</dbReference>
<evidence type="ECO:0008006" key="3">
    <source>
        <dbReference type="Google" id="ProtNLM"/>
    </source>
</evidence>
<gene>
    <name evidence="1" type="ORF">SAMN05216266_1025</name>
</gene>
<protein>
    <recommendedName>
        <fullName evidence="3">Peroxide stress protein YaaA</fullName>
    </recommendedName>
</protein>
<dbReference type="GO" id="GO:0005829">
    <property type="term" value="C:cytosol"/>
    <property type="evidence" value="ECO:0007669"/>
    <property type="project" value="TreeGrafter"/>
</dbReference>
<dbReference type="STRING" id="490629.SAMN05216266_1025"/>
<reference evidence="2" key="1">
    <citation type="submission" date="2016-10" db="EMBL/GenBank/DDBJ databases">
        <authorList>
            <person name="Varghese N."/>
            <person name="Submissions S."/>
        </authorList>
    </citation>
    <scope>NUCLEOTIDE SEQUENCE [LARGE SCALE GENOMIC DNA]</scope>
    <source>
        <strain evidence="2">CGMCC 4.3568</strain>
    </source>
</reference>
<evidence type="ECO:0000313" key="1">
    <source>
        <dbReference type="EMBL" id="SFA88615.1"/>
    </source>
</evidence>
<accession>A0A1I0WIL0</accession>
<dbReference type="GO" id="GO:0033194">
    <property type="term" value="P:response to hydroperoxide"/>
    <property type="evidence" value="ECO:0007669"/>
    <property type="project" value="TreeGrafter"/>
</dbReference>
<sequence>MPTEIGPAPTSAEQPADTLLVVLVLLPPSETKAAGGDGPPVDLENLFLPELNPVRAKLGDALVDLARDVPASLDALDISRRQEHEVARNAELWSSPTVPALLRYTGVLYDALDVAGFRRAQLARAQQRLAVASALFGVVRGDDLIPAYRLSGGSALPAVASLRGLWRPALEPALATIDELVVDLRSGTYASLARTPGSVTVRVVTEDATGARKTVSHHNKAYKGRLAAVLATVPREPSTVGGLVSAARRAGLTVERTGERELELLTGL</sequence>
<dbReference type="EMBL" id="FOKG01000002">
    <property type="protein sequence ID" value="SFA88615.1"/>
    <property type="molecule type" value="Genomic_DNA"/>
</dbReference>
<name>A0A1I0WIL0_9PSEU</name>
<proteinExistence type="predicted"/>
<dbReference type="PANTHER" id="PTHR30283:SF4">
    <property type="entry name" value="PEROXIDE STRESS RESISTANCE PROTEIN YAAA"/>
    <property type="match status" value="1"/>
</dbReference>
<organism evidence="1 2">
    <name type="scientific">Amycolatopsis marina</name>
    <dbReference type="NCBI Taxonomy" id="490629"/>
    <lineage>
        <taxon>Bacteria</taxon>
        <taxon>Bacillati</taxon>
        <taxon>Actinomycetota</taxon>
        <taxon>Actinomycetes</taxon>
        <taxon>Pseudonocardiales</taxon>
        <taxon>Pseudonocardiaceae</taxon>
        <taxon>Amycolatopsis</taxon>
    </lineage>
</organism>
<dbReference type="Pfam" id="PF03883">
    <property type="entry name" value="H2O2_YaaD"/>
    <property type="match status" value="1"/>
</dbReference>
<evidence type="ECO:0000313" key="2">
    <source>
        <dbReference type="Proteomes" id="UP000243799"/>
    </source>
</evidence>
<dbReference type="PANTHER" id="PTHR30283">
    <property type="entry name" value="PEROXIDE STRESS RESPONSE PROTEIN YAAA"/>
    <property type="match status" value="1"/>
</dbReference>